<protein>
    <submittedName>
        <fullName evidence="1">Uncharacterized protein</fullName>
    </submittedName>
</protein>
<dbReference type="Proteomes" id="UP000825935">
    <property type="component" value="Chromosome 29"/>
</dbReference>
<evidence type="ECO:0000313" key="1">
    <source>
        <dbReference type="EMBL" id="KAH7291499.1"/>
    </source>
</evidence>
<sequence>MLHQTLYDACSQLADYAGDKALMEDVAQLRCAHDRYEYEDFIRLCVMLAPNLQIMLETKLDGGCSRLCRRQSLMEDVAQSNVLMIDTEYEGFIRLCVMLAPNMQIMPEAKLDGGF</sequence>
<comment type="caution">
    <text evidence="1">The sequence shown here is derived from an EMBL/GenBank/DDBJ whole genome shotgun (WGS) entry which is preliminary data.</text>
</comment>
<name>A0A8T2R583_CERRI</name>
<proteinExistence type="predicted"/>
<gene>
    <name evidence="1" type="ORF">KP509_29G019600</name>
</gene>
<dbReference type="AlphaFoldDB" id="A0A8T2R583"/>
<dbReference type="EMBL" id="CM035434">
    <property type="protein sequence ID" value="KAH7291499.1"/>
    <property type="molecule type" value="Genomic_DNA"/>
</dbReference>
<organism evidence="1 2">
    <name type="scientific">Ceratopteris richardii</name>
    <name type="common">Triangle waterfern</name>
    <dbReference type="NCBI Taxonomy" id="49495"/>
    <lineage>
        <taxon>Eukaryota</taxon>
        <taxon>Viridiplantae</taxon>
        <taxon>Streptophyta</taxon>
        <taxon>Embryophyta</taxon>
        <taxon>Tracheophyta</taxon>
        <taxon>Polypodiopsida</taxon>
        <taxon>Polypodiidae</taxon>
        <taxon>Polypodiales</taxon>
        <taxon>Pteridineae</taxon>
        <taxon>Pteridaceae</taxon>
        <taxon>Parkerioideae</taxon>
        <taxon>Ceratopteris</taxon>
    </lineage>
</organism>
<keyword evidence="2" id="KW-1185">Reference proteome</keyword>
<accession>A0A8T2R583</accession>
<evidence type="ECO:0000313" key="2">
    <source>
        <dbReference type="Proteomes" id="UP000825935"/>
    </source>
</evidence>
<reference evidence="1" key="1">
    <citation type="submission" date="2021-08" db="EMBL/GenBank/DDBJ databases">
        <title>WGS assembly of Ceratopteris richardii.</title>
        <authorList>
            <person name="Marchant D.B."/>
            <person name="Chen G."/>
            <person name="Jenkins J."/>
            <person name="Shu S."/>
            <person name="Leebens-Mack J."/>
            <person name="Grimwood J."/>
            <person name="Schmutz J."/>
            <person name="Soltis P."/>
            <person name="Soltis D."/>
            <person name="Chen Z.-H."/>
        </authorList>
    </citation>
    <scope>NUCLEOTIDE SEQUENCE</scope>
    <source>
        <strain evidence="1">Whitten #5841</strain>
        <tissue evidence="1">Leaf</tissue>
    </source>
</reference>